<dbReference type="GO" id="GO:0003676">
    <property type="term" value="F:nucleic acid binding"/>
    <property type="evidence" value="ECO:0007669"/>
    <property type="project" value="InterPro"/>
</dbReference>
<reference evidence="1 2" key="1">
    <citation type="journal article" date="2024" name="BMC Genomics">
        <title>De novo assembly and annotation of Popillia japonica's genome with initial clues to its potential as an invasive pest.</title>
        <authorList>
            <person name="Cucini C."/>
            <person name="Boschi S."/>
            <person name="Funari R."/>
            <person name="Cardaioli E."/>
            <person name="Iannotti N."/>
            <person name="Marturano G."/>
            <person name="Paoli F."/>
            <person name="Bruttini M."/>
            <person name="Carapelli A."/>
            <person name="Frati F."/>
            <person name="Nardi F."/>
        </authorList>
    </citation>
    <scope>NUCLEOTIDE SEQUENCE [LARGE SCALE GENOMIC DNA]</scope>
    <source>
        <strain evidence="1">DMR45628</strain>
    </source>
</reference>
<dbReference type="InterPro" id="IPR036397">
    <property type="entry name" value="RNaseH_sf"/>
</dbReference>
<dbReference type="SUPFAM" id="SSF53098">
    <property type="entry name" value="Ribonuclease H-like"/>
    <property type="match status" value="1"/>
</dbReference>
<proteinExistence type="predicted"/>
<organism evidence="1 2">
    <name type="scientific">Popillia japonica</name>
    <name type="common">Japanese beetle</name>
    <dbReference type="NCBI Taxonomy" id="7064"/>
    <lineage>
        <taxon>Eukaryota</taxon>
        <taxon>Metazoa</taxon>
        <taxon>Ecdysozoa</taxon>
        <taxon>Arthropoda</taxon>
        <taxon>Hexapoda</taxon>
        <taxon>Insecta</taxon>
        <taxon>Pterygota</taxon>
        <taxon>Neoptera</taxon>
        <taxon>Endopterygota</taxon>
        <taxon>Coleoptera</taxon>
        <taxon>Polyphaga</taxon>
        <taxon>Scarabaeiformia</taxon>
        <taxon>Scarabaeidae</taxon>
        <taxon>Rutelinae</taxon>
        <taxon>Popillia</taxon>
    </lineage>
</organism>
<dbReference type="Proteomes" id="UP001458880">
    <property type="component" value="Unassembled WGS sequence"/>
</dbReference>
<dbReference type="InterPro" id="IPR012337">
    <property type="entry name" value="RNaseH-like_sf"/>
</dbReference>
<protein>
    <recommendedName>
        <fullName evidence="3">Transposase</fullName>
    </recommendedName>
</protein>
<evidence type="ECO:0000313" key="2">
    <source>
        <dbReference type="Proteomes" id="UP001458880"/>
    </source>
</evidence>
<dbReference type="EMBL" id="JASPKY010000081">
    <property type="protein sequence ID" value="KAK9738909.1"/>
    <property type="molecule type" value="Genomic_DNA"/>
</dbReference>
<keyword evidence="2" id="KW-1185">Reference proteome</keyword>
<name>A0AAW1LUN5_POPJA</name>
<gene>
    <name evidence="1" type="ORF">QE152_g9490</name>
</gene>
<accession>A0AAW1LUN5</accession>
<sequence>MEIFWNECDTKGHKVKVFCSDCGTMFRCEAVLTQVRKRGIEFRKVKVFCSDCGTMFRCEAVLTQVRKRGIEFRPSCLYTSVAEQARHVIELARSMLSVRKLLKTVWPHASDTAVYLISRTGKSCVAGKAPFELWTGVAFHSFDILRMLC</sequence>
<dbReference type="Gene3D" id="3.30.420.10">
    <property type="entry name" value="Ribonuclease H-like superfamily/Ribonuclease H"/>
    <property type="match status" value="1"/>
</dbReference>
<evidence type="ECO:0000313" key="1">
    <source>
        <dbReference type="EMBL" id="KAK9738909.1"/>
    </source>
</evidence>
<comment type="caution">
    <text evidence="1">The sequence shown here is derived from an EMBL/GenBank/DDBJ whole genome shotgun (WGS) entry which is preliminary data.</text>
</comment>
<dbReference type="AlphaFoldDB" id="A0AAW1LUN5"/>
<dbReference type="InterPro" id="IPR039537">
    <property type="entry name" value="Retrotran_Ty1/copia-like"/>
</dbReference>
<evidence type="ECO:0008006" key="3">
    <source>
        <dbReference type="Google" id="ProtNLM"/>
    </source>
</evidence>
<dbReference type="PANTHER" id="PTHR42648">
    <property type="entry name" value="TRANSPOSASE, PUTATIVE-RELATED"/>
    <property type="match status" value="1"/>
</dbReference>
<dbReference type="PANTHER" id="PTHR42648:SF26">
    <property type="entry name" value="INTEGRASE CATALYTIC DOMAIN-CONTAINING PROTEIN"/>
    <property type="match status" value="1"/>
</dbReference>